<dbReference type="RefSeq" id="XP_015664720.1">
    <property type="nucleotide sequence ID" value="XM_015796712.1"/>
</dbReference>
<dbReference type="Proteomes" id="UP000037923">
    <property type="component" value="Unassembled WGS sequence"/>
</dbReference>
<dbReference type="OrthoDB" id="273074at2759"/>
<accession>A0A0N0VHR2</accession>
<evidence type="ECO:0000313" key="2">
    <source>
        <dbReference type="EMBL" id="KPA86281.1"/>
    </source>
</evidence>
<sequence length="626" mass="68019">MTFNFCGIPCTPPNQWELQFQPLIVDGASEASRTDAHHVVAPQLQSLDFYADFYNEHHTCCWPRTLFDTHIGEAAEAVACASAKIHLKEGSSFSPSEGGNVAGGVDGNGQYNRKETAGNQADVYLQHVIQVAEQLFRAQLEKPPRAPHARRIVYHQAVPPVLRCSEHGDSLVYVLKGQIVLRHCCHCCDPHETSPTRNGCYSESKEHRCSHAQRPDALARDIFPLFLLMVPSAECAGYLDSEAGSASESNEWRAQPMVLALESVSQANQAPEATEMSGDCSEGDGRRRSGPRWCAVYSPFTWLCNPLGNQRVSSLLRTNAAVTRVPRRPPHTRSTPLFSSRRGRTSPFPAEAPQRGGKGGRSNGGGVGADLSPLTLAFGLYATVYTSPAAKQHILAEVHTRLLYVPHVTQAVRFGFGGSTGADGEAAEENAAQLALARSRRPKQLMRLLESTMKYRAATPNSEVIVAAEDVKGEEGKDNDAGPSHGTTHASHDCISPPRKASRRHAQQEVTPITPAHQERSPVVEVPAVRTSFVGTLRTARPVARELCAVSRSTTLVSVIRKMSQPTQTGEGGCGQKLQACGQRDGKEGWPLRVQMDRADKTPEVVELSPLHTLQDVANALRRVGP</sequence>
<feature type="region of interest" description="Disordered" evidence="1">
    <location>
        <begin position="473"/>
        <end position="522"/>
    </location>
</feature>
<comment type="caution">
    <text evidence="2">The sequence shown here is derived from an EMBL/GenBank/DDBJ whole genome shotgun (WGS) entry which is preliminary data.</text>
</comment>
<feature type="compositionally biased region" description="Gly residues" evidence="1">
    <location>
        <begin position="356"/>
        <end position="366"/>
    </location>
</feature>
<evidence type="ECO:0000313" key="3">
    <source>
        <dbReference type="Proteomes" id="UP000037923"/>
    </source>
</evidence>
<gene>
    <name evidence="2" type="ORF">ABB37_00508</name>
</gene>
<dbReference type="EMBL" id="LGTL01000001">
    <property type="protein sequence ID" value="KPA86281.1"/>
    <property type="molecule type" value="Genomic_DNA"/>
</dbReference>
<feature type="region of interest" description="Disordered" evidence="1">
    <location>
        <begin position="324"/>
        <end position="366"/>
    </location>
</feature>
<keyword evidence="3" id="KW-1185">Reference proteome</keyword>
<evidence type="ECO:0000256" key="1">
    <source>
        <dbReference type="SAM" id="MobiDB-lite"/>
    </source>
</evidence>
<proteinExistence type="predicted"/>
<reference evidence="2 3" key="1">
    <citation type="submission" date="2015-07" db="EMBL/GenBank/DDBJ databases">
        <title>High-quality genome of monoxenous trypanosomatid Leptomonas pyrrhocoris.</title>
        <authorList>
            <person name="Flegontov P."/>
            <person name="Butenko A."/>
            <person name="Firsov S."/>
            <person name="Vlcek C."/>
            <person name="Logacheva M.D."/>
            <person name="Field M."/>
            <person name="Filatov D."/>
            <person name="Flegontova O."/>
            <person name="Gerasimov E."/>
            <person name="Jackson A.P."/>
            <person name="Kelly S."/>
            <person name="Opperdoes F."/>
            <person name="O'Reilly A."/>
            <person name="Votypka J."/>
            <person name="Yurchenko V."/>
            <person name="Lukes J."/>
        </authorList>
    </citation>
    <scope>NUCLEOTIDE SEQUENCE [LARGE SCALE GENOMIC DNA]</scope>
    <source>
        <strain evidence="2">H10</strain>
    </source>
</reference>
<dbReference type="AlphaFoldDB" id="A0A0N0VHR2"/>
<dbReference type="GeneID" id="26900805"/>
<protein>
    <submittedName>
        <fullName evidence="2">Uncharacterized protein</fullName>
    </submittedName>
</protein>
<organism evidence="2 3">
    <name type="scientific">Leptomonas pyrrhocoris</name>
    <name type="common">Firebug parasite</name>
    <dbReference type="NCBI Taxonomy" id="157538"/>
    <lineage>
        <taxon>Eukaryota</taxon>
        <taxon>Discoba</taxon>
        <taxon>Euglenozoa</taxon>
        <taxon>Kinetoplastea</taxon>
        <taxon>Metakinetoplastina</taxon>
        <taxon>Trypanosomatida</taxon>
        <taxon>Trypanosomatidae</taxon>
        <taxon>Leishmaniinae</taxon>
        <taxon>Leptomonas</taxon>
    </lineage>
</organism>
<name>A0A0N0VHR2_LEPPY</name>
<dbReference type="OMA" id="NEHHTCC"/>
<dbReference type="VEuPathDB" id="TriTrypDB:LpyrH10_01_5080"/>